<dbReference type="OrthoDB" id="5430812at2759"/>
<reference evidence="4 5" key="1">
    <citation type="submission" date="2017-01" db="EMBL/GenBank/DDBJ databases">
        <title>Draft genome sequence of Diplodia seriata F98.1, a fungal species involved in grapevine trunk diseases.</title>
        <authorList>
            <person name="Robert-Siegwald G."/>
            <person name="Vallet J."/>
            <person name="Abou-Mansour E."/>
            <person name="Xu J."/>
            <person name="Rey P."/>
            <person name="Bertsch C."/>
            <person name="Rego C."/>
            <person name="Larignon P."/>
            <person name="Fontaine F."/>
            <person name="Lebrun M.-H."/>
        </authorList>
    </citation>
    <scope>NUCLEOTIDE SEQUENCE [LARGE SCALE GENOMIC DNA]</scope>
    <source>
        <strain evidence="4 5">F98.1</strain>
    </source>
</reference>
<feature type="region of interest" description="Disordered" evidence="2">
    <location>
        <begin position="243"/>
        <end position="264"/>
    </location>
</feature>
<proteinExistence type="predicted"/>
<dbReference type="SUPFAM" id="SSF143865">
    <property type="entry name" value="CorA soluble domain-like"/>
    <property type="match status" value="1"/>
</dbReference>
<comment type="subcellular location">
    <subcellularLocation>
        <location evidence="1">Cell membrane</location>
        <topology evidence="1">Multi-pass membrane protein</topology>
    </subcellularLocation>
</comment>
<dbReference type="STRING" id="420778.A0A1S8BL69"/>
<feature type="region of interest" description="Disordered" evidence="2">
    <location>
        <begin position="146"/>
        <end position="165"/>
    </location>
</feature>
<organism evidence="4 5">
    <name type="scientific">Diplodia seriata</name>
    <dbReference type="NCBI Taxonomy" id="420778"/>
    <lineage>
        <taxon>Eukaryota</taxon>
        <taxon>Fungi</taxon>
        <taxon>Dikarya</taxon>
        <taxon>Ascomycota</taxon>
        <taxon>Pezizomycotina</taxon>
        <taxon>Dothideomycetes</taxon>
        <taxon>Dothideomycetes incertae sedis</taxon>
        <taxon>Botryosphaeriales</taxon>
        <taxon>Botryosphaeriaceae</taxon>
        <taxon>Diplodia</taxon>
    </lineage>
</organism>
<keyword evidence="3" id="KW-0472">Membrane</keyword>
<keyword evidence="3" id="KW-1133">Transmembrane helix</keyword>
<dbReference type="PANTHER" id="PTHR46494">
    <property type="entry name" value="CORA FAMILY METAL ION TRANSPORTER (EUROFUNG)"/>
    <property type="match status" value="1"/>
</dbReference>
<evidence type="ECO:0008006" key="6">
    <source>
        <dbReference type="Google" id="ProtNLM"/>
    </source>
</evidence>
<dbReference type="AlphaFoldDB" id="A0A1S8BL69"/>
<evidence type="ECO:0000256" key="3">
    <source>
        <dbReference type="SAM" id="Phobius"/>
    </source>
</evidence>
<dbReference type="EMBL" id="MSZU01000075">
    <property type="protein sequence ID" value="OMP88282.1"/>
    <property type="molecule type" value="Genomic_DNA"/>
</dbReference>
<gene>
    <name evidence="4" type="ORF">BK809_0003039</name>
</gene>
<dbReference type="GO" id="GO:0050897">
    <property type="term" value="F:cobalt ion binding"/>
    <property type="evidence" value="ECO:0007669"/>
    <property type="project" value="TreeGrafter"/>
</dbReference>
<accession>A0A1S8BL69</accession>
<evidence type="ECO:0000313" key="4">
    <source>
        <dbReference type="EMBL" id="OMP88282.1"/>
    </source>
</evidence>
<feature type="compositionally biased region" description="Polar residues" evidence="2">
    <location>
        <begin position="174"/>
        <end position="188"/>
    </location>
</feature>
<feature type="compositionally biased region" description="Gly residues" evidence="2">
    <location>
        <begin position="635"/>
        <end position="648"/>
    </location>
</feature>
<name>A0A1S8BL69_9PEZI</name>
<dbReference type="GO" id="GO:0015087">
    <property type="term" value="F:cobalt ion transmembrane transporter activity"/>
    <property type="evidence" value="ECO:0007669"/>
    <property type="project" value="TreeGrafter"/>
</dbReference>
<protein>
    <recommendedName>
        <fullName evidence="6">Adp-ribosylation factor</fullName>
    </recommendedName>
</protein>
<evidence type="ECO:0000256" key="2">
    <source>
        <dbReference type="SAM" id="MobiDB-lite"/>
    </source>
</evidence>
<dbReference type="Proteomes" id="UP000190776">
    <property type="component" value="Unassembled WGS sequence"/>
</dbReference>
<dbReference type="PANTHER" id="PTHR46494:SF1">
    <property type="entry name" value="CORA FAMILY METAL ION TRANSPORTER (EUROFUNG)"/>
    <property type="match status" value="1"/>
</dbReference>
<evidence type="ECO:0000313" key="5">
    <source>
        <dbReference type="Proteomes" id="UP000190776"/>
    </source>
</evidence>
<dbReference type="GO" id="GO:0015095">
    <property type="term" value="F:magnesium ion transmembrane transporter activity"/>
    <property type="evidence" value="ECO:0007669"/>
    <property type="project" value="TreeGrafter"/>
</dbReference>
<comment type="caution">
    <text evidence="4">The sequence shown here is derived from an EMBL/GenBank/DDBJ whole genome shotgun (WGS) entry which is preliminary data.</text>
</comment>
<sequence>MAENGNHLQPPGAAPQRHVPAFYRSLDNEELLLKIRDLDDPTDFQQLQAQVLLPTSRNFFVDFGDDHAWCAFDLSDDALKALLSRPRPSGLYGRWINIWMPYRQKDAIQVTSLSGRSLSPLNSRAVQTLAKHYDFSPRLYGIMKSDPFPNASRHPDSKHSSSLWERKFRHPMQRTRNSPSSAANSFTSGVDPEGHSRPHILDGTFDEDLSKMISHYRLIDEVWHWSTVDEGRRYVSLGYNSLHSTNGTKDPSKPLEPKPIDPERGDLPEGKRVWNWLVLCEDKTVINIHEDPYPQKHGFYDREELSTLYSIRRNLLNVFRNLSKCFDISRSAAIAVLPIRRRIGDSEEERAHRPSDAPGLLFYNLFDDWYSTYSLVARREHKYAAALDRLRAEMMQKAELVHVERLHRIGRQLSVLKRMYQSYEVIIDRVLEKQESTLASLKNSHILSPMNDDSTIDEASYCASSNVHQIGEDVSMLGVALSSAARARFKRLKYRTRLYAISEIEECLSAKESLVMMNFNLIAIKESLSVERLTRVTLLLAKGTLLFMPISIMAAYFSCQFTNQEFTVTQFWTWFGIVLGVSIVCLFLFSVVSGTMEGKMLYRSFSRAVIDFTQTWWGRRRHARASRRNGDRGEGGGGGEGGTSGIGFGEEEMKVL</sequence>
<evidence type="ECO:0000256" key="1">
    <source>
        <dbReference type="ARBA" id="ARBA00004651"/>
    </source>
</evidence>
<feature type="region of interest" description="Disordered" evidence="2">
    <location>
        <begin position="171"/>
        <end position="198"/>
    </location>
</feature>
<keyword evidence="3" id="KW-0812">Transmembrane</keyword>
<feature type="transmembrane region" description="Helical" evidence="3">
    <location>
        <begin position="571"/>
        <end position="593"/>
    </location>
</feature>
<dbReference type="GO" id="GO:0005886">
    <property type="term" value="C:plasma membrane"/>
    <property type="evidence" value="ECO:0007669"/>
    <property type="project" value="UniProtKB-SubCell"/>
</dbReference>
<feature type="compositionally biased region" description="Basic and acidic residues" evidence="2">
    <location>
        <begin position="250"/>
        <end position="264"/>
    </location>
</feature>
<feature type="transmembrane region" description="Helical" evidence="3">
    <location>
        <begin position="539"/>
        <end position="559"/>
    </location>
</feature>
<dbReference type="GO" id="GO:0000287">
    <property type="term" value="F:magnesium ion binding"/>
    <property type="evidence" value="ECO:0007669"/>
    <property type="project" value="TreeGrafter"/>
</dbReference>
<dbReference type="InterPro" id="IPR045861">
    <property type="entry name" value="CorA_cytoplasmic_dom"/>
</dbReference>
<feature type="region of interest" description="Disordered" evidence="2">
    <location>
        <begin position="627"/>
        <end position="656"/>
    </location>
</feature>